<evidence type="ECO:0000313" key="3">
    <source>
        <dbReference type="Proteomes" id="UP000499080"/>
    </source>
</evidence>
<protein>
    <submittedName>
        <fullName evidence="2">Uncharacterized protein</fullName>
    </submittedName>
</protein>
<comment type="caution">
    <text evidence="2">The sequence shown here is derived from an EMBL/GenBank/DDBJ whole genome shotgun (WGS) entry which is preliminary data.</text>
</comment>
<evidence type="ECO:0000313" key="2">
    <source>
        <dbReference type="EMBL" id="GBN96276.1"/>
    </source>
</evidence>
<sequence length="95" mass="10199">MPAASEVGTGQIFLTLKTSYGFAGSGSRNLVASLLIECKESAFIVQFVHNFVPNRDTETIPVHSGTFILSPSLSPMSGAIDFLPIRIPVNLSFQL</sequence>
<dbReference type="Proteomes" id="UP000499080">
    <property type="component" value="Unassembled WGS sequence"/>
</dbReference>
<evidence type="ECO:0000313" key="1">
    <source>
        <dbReference type="EMBL" id="GBN96275.1"/>
    </source>
</evidence>
<keyword evidence="3" id="KW-1185">Reference proteome</keyword>
<reference evidence="2 3" key="1">
    <citation type="journal article" date="2019" name="Sci. Rep.">
        <title>Orb-weaving spider Araneus ventricosus genome elucidates the spidroin gene catalogue.</title>
        <authorList>
            <person name="Kono N."/>
            <person name="Nakamura H."/>
            <person name="Ohtoshi R."/>
            <person name="Moran D.A.P."/>
            <person name="Shinohara A."/>
            <person name="Yoshida Y."/>
            <person name="Fujiwara M."/>
            <person name="Mori M."/>
            <person name="Tomita M."/>
            <person name="Arakawa K."/>
        </authorList>
    </citation>
    <scope>NUCLEOTIDE SEQUENCE [LARGE SCALE GENOMIC DNA]</scope>
</reference>
<proteinExistence type="predicted"/>
<accession>A0A4Y2T9W4</accession>
<dbReference type="EMBL" id="BGPR01026505">
    <property type="protein sequence ID" value="GBN96275.1"/>
    <property type="molecule type" value="Genomic_DNA"/>
</dbReference>
<dbReference type="AlphaFoldDB" id="A0A4Y2T9W4"/>
<dbReference type="EMBL" id="BGPR01026506">
    <property type="protein sequence ID" value="GBN96276.1"/>
    <property type="molecule type" value="Genomic_DNA"/>
</dbReference>
<name>A0A4Y2T9W4_ARAVE</name>
<organism evidence="2 3">
    <name type="scientific">Araneus ventricosus</name>
    <name type="common">Orbweaver spider</name>
    <name type="synonym">Epeira ventricosa</name>
    <dbReference type="NCBI Taxonomy" id="182803"/>
    <lineage>
        <taxon>Eukaryota</taxon>
        <taxon>Metazoa</taxon>
        <taxon>Ecdysozoa</taxon>
        <taxon>Arthropoda</taxon>
        <taxon>Chelicerata</taxon>
        <taxon>Arachnida</taxon>
        <taxon>Araneae</taxon>
        <taxon>Araneomorphae</taxon>
        <taxon>Entelegynae</taxon>
        <taxon>Araneoidea</taxon>
        <taxon>Araneidae</taxon>
        <taxon>Araneus</taxon>
    </lineage>
</organism>
<gene>
    <name evidence="1" type="ORF">AVEN_124327_1</name>
    <name evidence="2" type="ORF">AVEN_248094_1</name>
</gene>